<reference evidence="2 3" key="1">
    <citation type="journal article" date="2017" name="Curr. Biol.">
        <title>Genome architecture and evolution of a unichromosomal asexual nematode.</title>
        <authorList>
            <person name="Fradin H."/>
            <person name="Zegar C."/>
            <person name="Gutwein M."/>
            <person name="Lucas J."/>
            <person name="Kovtun M."/>
            <person name="Corcoran D."/>
            <person name="Baugh L.R."/>
            <person name="Kiontke K."/>
            <person name="Gunsalus K."/>
            <person name="Fitch D.H."/>
            <person name="Piano F."/>
        </authorList>
    </citation>
    <scope>NUCLEOTIDE SEQUENCE [LARGE SCALE GENOMIC DNA]</scope>
    <source>
        <strain evidence="2">PF1309</strain>
    </source>
</reference>
<accession>A0A2A2M432</accession>
<evidence type="ECO:0008006" key="4">
    <source>
        <dbReference type="Google" id="ProtNLM"/>
    </source>
</evidence>
<evidence type="ECO:0000313" key="2">
    <source>
        <dbReference type="EMBL" id="PAV93189.1"/>
    </source>
</evidence>
<sequence>MARSPSPRSVNDQGRNIGLDADDDRRGAFGRLSYEVATGVTLFAEASYNWQKTLFNAGPQSTTSITLSSANPYLQSALANAVSAGLITAAERAAVTSVTVGSTAVDLPYRKNNSSRDVQRYAIGAEGEFQAFGHKAFWNIYGQYGETNAHEQLRDIMNTANMANATDAVAAPAGNALGVAAGTVVCRSSLTAPTNGCVPLNRLGIGVANPAAFAYVLGDPYRDQKLKQTVAGVNLSLTPFATWAGDVSVAL</sequence>
<feature type="compositionally biased region" description="Polar residues" evidence="1">
    <location>
        <begin position="1"/>
        <end position="14"/>
    </location>
</feature>
<name>A0A2A2M432_9BILA</name>
<dbReference type="AlphaFoldDB" id="A0A2A2M432"/>
<proteinExistence type="predicted"/>
<dbReference type="PANTHER" id="PTHR47234">
    <property type="match status" value="1"/>
</dbReference>
<dbReference type="PANTHER" id="PTHR47234:SF2">
    <property type="entry name" value="TONB-DEPENDENT RECEPTOR"/>
    <property type="match status" value="1"/>
</dbReference>
<evidence type="ECO:0000313" key="3">
    <source>
        <dbReference type="Proteomes" id="UP000218231"/>
    </source>
</evidence>
<keyword evidence="3" id="KW-1185">Reference proteome</keyword>
<feature type="region of interest" description="Disordered" evidence="1">
    <location>
        <begin position="1"/>
        <end position="22"/>
    </location>
</feature>
<dbReference type="Proteomes" id="UP000218231">
    <property type="component" value="Unassembled WGS sequence"/>
</dbReference>
<gene>
    <name evidence="2" type="ORF">WR25_12272</name>
</gene>
<dbReference type="OrthoDB" id="10547250at2759"/>
<evidence type="ECO:0000256" key="1">
    <source>
        <dbReference type="SAM" id="MobiDB-lite"/>
    </source>
</evidence>
<dbReference type="SUPFAM" id="SSF56935">
    <property type="entry name" value="Porins"/>
    <property type="match status" value="1"/>
</dbReference>
<protein>
    <recommendedName>
        <fullName evidence="4">TonB-dependent receptor-like beta-barrel domain-containing protein</fullName>
    </recommendedName>
</protein>
<organism evidence="2 3">
    <name type="scientific">Diploscapter pachys</name>
    <dbReference type="NCBI Taxonomy" id="2018661"/>
    <lineage>
        <taxon>Eukaryota</taxon>
        <taxon>Metazoa</taxon>
        <taxon>Ecdysozoa</taxon>
        <taxon>Nematoda</taxon>
        <taxon>Chromadorea</taxon>
        <taxon>Rhabditida</taxon>
        <taxon>Rhabditina</taxon>
        <taxon>Rhabditomorpha</taxon>
        <taxon>Rhabditoidea</taxon>
        <taxon>Rhabditidae</taxon>
        <taxon>Diploscapter</taxon>
    </lineage>
</organism>
<comment type="caution">
    <text evidence="2">The sequence shown here is derived from an EMBL/GenBank/DDBJ whole genome shotgun (WGS) entry which is preliminary data.</text>
</comment>
<dbReference type="EMBL" id="LIAE01005637">
    <property type="protein sequence ID" value="PAV93189.1"/>
    <property type="molecule type" value="Genomic_DNA"/>
</dbReference>